<evidence type="ECO:0000259" key="2">
    <source>
        <dbReference type="PROSITE" id="PS50994"/>
    </source>
</evidence>
<dbReference type="InterPro" id="IPR001584">
    <property type="entry name" value="Integrase_cat-core"/>
</dbReference>
<proteinExistence type="predicted"/>
<feature type="region of interest" description="Disordered" evidence="1">
    <location>
        <begin position="592"/>
        <end position="619"/>
    </location>
</feature>
<sequence length="637" mass="71857">MNNRLPKLGDLVNDNSQLCNVHDIRLQTDQIVLEGAAGNLVFYGVSEFNNRVVAQGLTKPVFSQRSTIEEGPSRQLSLTEKDALKARLDVLAKVKPLRELGVPWQEIAPMLGVNASRMRTIQRWYSKYTSVVNKQLVAPLYSARGNRGSKLSEVTEQALQETLLEFFKESDRFCVTAITELVNTRARDICAELRLPFTGVSRRSVSRAIRRIGNFESVKGRLDSRTARQILHAALELLCIEAPFERVEYDSTVLNVHIVNEHGVVIGKPTLYLLIDCATGAIIAFYLTIQAESEETFLRLLEMAFMPRDELFLQRYGVKQALTPPALWHKMCGDNSAAHHGQGMYHALWYLGVANEFSQAGKPQSHPYVERTHGSTKTGLIKKLCGANLSEEILEKNPEGRAVHEAGLTLPQLENLVARWICDVYMNKPLERLTYRFGYRCSPRQAMNELTKIFPLVPPPTPEEFREACLQYRSKKVVLTSQGVVFETFRYNSQELYELYLAAPRKSKVEIRWHPLDVSSISVVSPLDQKVMITVPNKQRNLPPMSFGEAKQIRRQLYKSDAELTEEAYHQAAVELYRDIHALNKAAKVANRKRGARSADKQQQTKALQANKATRAPDTVASSILDLQALTPAPTRS</sequence>
<gene>
    <name evidence="3" type="ORF">PS273GM_07540</name>
</gene>
<evidence type="ECO:0000256" key="1">
    <source>
        <dbReference type="SAM" id="MobiDB-lite"/>
    </source>
</evidence>
<dbReference type="GO" id="GO:0003676">
    <property type="term" value="F:nucleic acid binding"/>
    <property type="evidence" value="ECO:0007669"/>
    <property type="project" value="InterPro"/>
</dbReference>
<dbReference type="Proteomes" id="UP000077787">
    <property type="component" value="Chromosome"/>
</dbReference>
<dbReference type="InterPro" id="IPR036397">
    <property type="entry name" value="RNaseH_sf"/>
</dbReference>
<evidence type="ECO:0000313" key="3">
    <source>
        <dbReference type="EMBL" id="ANF25016.1"/>
    </source>
</evidence>
<dbReference type="InterPro" id="IPR012337">
    <property type="entry name" value="RNaseH-like_sf"/>
</dbReference>
<reference evidence="3 4" key="1">
    <citation type="submission" date="2016-05" db="EMBL/GenBank/DDBJ databases">
        <title>Genome sequence of Pseudomonas stutzeri 273 and identification of the exopolysaccharide biosynthesis locus.</title>
        <authorList>
            <person name="Wu S."/>
            <person name="Sun C."/>
        </authorList>
    </citation>
    <scope>NUCLEOTIDE SEQUENCE [LARGE SCALE GENOMIC DNA]</scope>
    <source>
        <strain evidence="3 4">273</strain>
    </source>
</reference>
<accession>A0A172WNU8</accession>
<feature type="domain" description="Integrase catalytic" evidence="2">
    <location>
        <begin position="239"/>
        <end position="437"/>
    </location>
</feature>
<dbReference type="SUPFAM" id="SSF53098">
    <property type="entry name" value="Ribonuclease H-like"/>
    <property type="match status" value="1"/>
</dbReference>
<dbReference type="PROSITE" id="PS50994">
    <property type="entry name" value="INTEGRASE"/>
    <property type="match status" value="1"/>
</dbReference>
<protein>
    <recommendedName>
        <fullName evidence="2">Integrase catalytic domain-containing protein</fullName>
    </recommendedName>
</protein>
<feature type="compositionally biased region" description="Polar residues" evidence="1">
    <location>
        <begin position="601"/>
        <end position="612"/>
    </location>
</feature>
<name>A0A172WNU8_STUST</name>
<organism evidence="3 4">
    <name type="scientific">Stutzerimonas stutzeri</name>
    <name type="common">Pseudomonas stutzeri</name>
    <dbReference type="NCBI Taxonomy" id="316"/>
    <lineage>
        <taxon>Bacteria</taxon>
        <taxon>Pseudomonadati</taxon>
        <taxon>Pseudomonadota</taxon>
        <taxon>Gammaproteobacteria</taxon>
        <taxon>Pseudomonadales</taxon>
        <taxon>Pseudomonadaceae</taxon>
        <taxon>Stutzerimonas</taxon>
    </lineage>
</organism>
<dbReference type="AlphaFoldDB" id="A0A172WNU8"/>
<dbReference type="Gene3D" id="3.30.420.10">
    <property type="entry name" value="Ribonuclease H-like superfamily/Ribonuclease H"/>
    <property type="match status" value="1"/>
</dbReference>
<dbReference type="OrthoDB" id="501284at2"/>
<dbReference type="RefSeq" id="WP_064481076.1">
    <property type="nucleotide sequence ID" value="NZ_CP015641.1"/>
</dbReference>
<dbReference type="EMBL" id="CP015641">
    <property type="protein sequence ID" value="ANF25016.1"/>
    <property type="molecule type" value="Genomic_DNA"/>
</dbReference>
<evidence type="ECO:0000313" key="4">
    <source>
        <dbReference type="Proteomes" id="UP000077787"/>
    </source>
</evidence>
<dbReference type="GO" id="GO:0015074">
    <property type="term" value="P:DNA integration"/>
    <property type="evidence" value="ECO:0007669"/>
    <property type="project" value="InterPro"/>
</dbReference>